<comment type="similarity">
    <text evidence="6">Belongs to the glycosyl hydrolase 18 family.</text>
</comment>
<dbReference type="GO" id="GO:0004568">
    <property type="term" value="F:chitinase activity"/>
    <property type="evidence" value="ECO:0007669"/>
    <property type="project" value="TreeGrafter"/>
</dbReference>
<dbReference type="GO" id="GO:0008061">
    <property type="term" value="F:chitin binding"/>
    <property type="evidence" value="ECO:0007669"/>
    <property type="project" value="UniProtKB-UniRule"/>
</dbReference>
<feature type="domain" description="GH18" evidence="9">
    <location>
        <begin position="65"/>
        <end position="393"/>
    </location>
</feature>
<dbReference type="SUPFAM" id="SSF51445">
    <property type="entry name" value="(Trans)glycosidases"/>
    <property type="match status" value="1"/>
</dbReference>
<dbReference type="SUPFAM" id="SSF54556">
    <property type="entry name" value="Chitinase insertion domain"/>
    <property type="match status" value="1"/>
</dbReference>
<dbReference type="SUPFAM" id="SSF57016">
    <property type="entry name" value="Plant lectins/antimicrobial peptides"/>
    <property type="match status" value="1"/>
</dbReference>
<gene>
    <name evidence="10" type="ORF">PROFUN_04385</name>
</gene>
<keyword evidence="3 5" id="KW-0326">Glycosidase</keyword>
<keyword evidence="1 4" id="KW-0147">Chitin-binding</keyword>
<dbReference type="PANTHER" id="PTHR11177:SF317">
    <property type="entry name" value="CHITINASE 12-RELATED"/>
    <property type="match status" value="1"/>
</dbReference>
<dbReference type="InterPro" id="IPR050314">
    <property type="entry name" value="Glycosyl_Hydrlase_18"/>
</dbReference>
<dbReference type="Pfam" id="PF00704">
    <property type="entry name" value="Glyco_hydro_18"/>
    <property type="match status" value="1"/>
</dbReference>
<feature type="signal peptide" evidence="7">
    <location>
        <begin position="1"/>
        <end position="17"/>
    </location>
</feature>
<dbReference type="PANTHER" id="PTHR11177">
    <property type="entry name" value="CHITINASE"/>
    <property type="match status" value="1"/>
</dbReference>
<evidence type="ECO:0000256" key="7">
    <source>
        <dbReference type="SAM" id="SignalP"/>
    </source>
</evidence>
<dbReference type="InterPro" id="IPR017853">
    <property type="entry name" value="GH"/>
</dbReference>
<dbReference type="Pfam" id="PF00187">
    <property type="entry name" value="Chitin_bind_1"/>
    <property type="match status" value="1"/>
</dbReference>
<dbReference type="PROSITE" id="PS01095">
    <property type="entry name" value="GH18_1"/>
    <property type="match status" value="1"/>
</dbReference>
<keyword evidence="2 5" id="KW-0378">Hydrolase</keyword>
<feature type="disulfide bond" evidence="4">
    <location>
        <begin position="27"/>
        <end position="41"/>
    </location>
</feature>
<dbReference type="Gene3D" id="3.20.20.80">
    <property type="entry name" value="Glycosidases"/>
    <property type="match status" value="1"/>
</dbReference>
<protein>
    <submittedName>
        <fullName evidence="10">Putative brain chitinase and chia</fullName>
    </submittedName>
</protein>
<feature type="domain" description="Chitin-binding type-1" evidence="8">
    <location>
        <begin position="17"/>
        <end position="51"/>
    </location>
</feature>
<keyword evidence="7" id="KW-0732">Signal</keyword>
<proteinExistence type="inferred from homology"/>
<dbReference type="Gene3D" id="3.10.50.10">
    <property type="match status" value="1"/>
</dbReference>
<evidence type="ECO:0000256" key="1">
    <source>
        <dbReference type="ARBA" id="ARBA00022669"/>
    </source>
</evidence>
<dbReference type="InterPro" id="IPR001223">
    <property type="entry name" value="Glyco_hydro18_cat"/>
</dbReference>
<dbReference type="GO" id="GO:0006032">
    <property type="term" value="P:chitin catabolic process"/>
    <property type="evidence" value="ECO:0007669"/>
    <property type="project" value="TreeGrafter"/>
</dbReference>
<reference evidence="10 11" key="1">
    <citation type="journal article" date="2018" name="Genome Biol. Evol.">
        <title>Multiple Roots of Fruiting Body Formation in Amoebozoa.</title>
        <authorList>
            <person name="Hillmann F."/>
            <person name="Forbes G."/>
            <person name="Novohradska S."/>
            <person name="Ferling I."/>
            <person name="Riege K."/>
            <person name="Groth M."/>
            <person name="Westermann M."/>
            <person name="Marz M."/>
            <person name="Spaller T."/>
            <person name="Winckler T."/>
            <person name="Schaap P."/>
            <person name="Glockner G."/>
        </authorList>
    </citation>
    <scope>NUCLEOTIDE SEQUENCE [LARGE SCALE GENOMIC DNA]</scope>
    <source>
        <strain evidence="10 11">Jena</strain>
    </source>
</reference>
<dbReference type="SMART" id="SM00270">
    <property type="entry name" value="ChtBD1"/>
    <property type="match status" value="1"/>
</dbReference>
<keyword evidence="4" id="KW-1015">Disulfide bond</keyword>
<evidence type="ECO:0000256" key="3">
    <source>
        <dbReference type="ARBA" id="ARBA00023295"/>
    </source>
</evidence>
<dbReference type="PROSITE" id="PS50941">
    <property type="entry name" value="CHIT_BIND_I_2"/>
    <property type="match status" value="1"/>
</dbReference>
<dbReference type="InterPro" id="IPR029070">
    <property type="entry name" value="Chitinase_insertion_sf"/>
</dbReference>
<dbReference type="InterPro" id="IPR001579">
    <property type="entry name" value="Glyco_hydro_18_chit_AS"/>
</dbReference>
<dbReference type="InterPro" id="IPR001002">
    <property type="entry name" value="Chitin-bd_1"/>
</dbReference>
<comment type="caution">
    <text evidence="4">Lacks conserved residue(s) required for the propagation of feature annotation.</text>
</comment>
<dbReference type="GO" id="GO:0005576">
    <property type="term" value="C:extracellular region"/>
    <property type="evidence" value="ECO:0007669"/>
    <property type="project" value="TreeGrafter"/>
</dbReference>
<evidence type="ECO:0000259" key="9">
    <source>
        <dbReference type="PROSITE" id="PS51910"/>
    </source>
</evidence>
<dbReference type="OrthoDB" id="31107at2759"/>
<evidence type="ECO:0000256" key="6">
    <source>
        <dbReference type="RuleBase" id="RU004453"/>
    </source>
</evidence>
<dbReference type="AlphaFoldDB" id="A0A2P6NHU6"/>
<dbReference type="GO" id="GO:0005975">
    <property type="term" value="P:carbohydrate metabolic process"/>
    <property type="evidence" value="ECO:0007669"/>
    <property type="project" value="InterPro"/>
</dbReference>
<evidence type="ECO:0000256" key="4">
    <source>
        <dbReference type="PROSITE-ProRule" id="PRU00261"/>
    </source>
</evidence>
<dbReference type="Proteomes" id="UP000241769">
    <property type="component" value="Unassembled WGS sequence"/>
</dbReference>
<dbReference type="Gene3D" id="3.30.60.10">
    <property type="entry name" value="Endochitinase-like"/>
    <property type="match status" value="1"/>
</dbReference>
<evidence type="ECO:0000256" key="2">
    <source>
        <dbReference type="ARBA" id="ARBA00022801"/>
    </source>
</evidence>
<dbReference type="InterPro" id="IPR036861">
    <property type="entry name" value="Endochitinase-like_sf"/>
</dbReference>
<dbReference type="STRING" id="1890364.A0A2P6NHU6"/>
<dbReference type="PROSITE" id="PS00026">
    <property type="entry name" value="CHIT_BIND_I_1"/>
    <property type="match status" value="1"/>
</dbReference>
<evidence type="ECO:0000256" key="5">
    <source>
        <dbReference type="RuleBase" id="RU000489"/>
    </source>
</evidence>
<evidence type="ECO:0000313" key="11">
    <source>
        <dbReference type="Proteomes" id="UP000241769"/>
    </source>
</evidence>
<feature type="disulfide bond" evidence="4">
    <location>
        <begin position="45"/>
        <end position="49"/>
    </location>
</feature>
<dbReference type="EMBL" id="MDYQ01000081">
    <property type="protein sequence ID" value="PRP83511.1"/>
    <property type="molecule type" value="Genomic_DNA"/>
</dbReference>
<dbReference type="PROSITE" id="PS51910">
    <property type="entry name" value="GH18_2"/>
    <property type="match status" value="1"/>
</dbReference>
<dbReference type="CDD" id="cd00035">
    <property type="entry name" value="ChtBD1"/>
    <property type="match status" value="1"/>
</dbReference>
<evidence type="ECO:0000259" key="8">
    <source>
        <dbReference type="PROSITE" id="PS50941"/>
    </source>
</evidence>
<comment type="caution">
    <text evidence="10">The sequence shown here is derived from an EMBL/GenBank/DDBJ whole genome shotgun (WGS) entry which is preliminary data.</text>
</comment>
<feature type="chain" id="PRO_5015145001" evidence="7">
    <location>
        <begin position="18"/>
        <end position="394"/>
    </location>
</feature>
<dbReference type="InterPro" id="IPR011583">
    <property type="entry name" value="Chitinase_II/V-like_cat"/>
</dbReference>
<keyword evidence="11" id="KW-1185">Reference proteome</keyword>
<dbReference type="SMART" id="SM00636">
    <property type="entry name" value="Glyco_18"/>
    <property type="match status" value="1"/>
</dbReference>
<organism evidence="10 11">
    <name type="scientific">Planoprotostelium fungivorum</name>
    <dbReference type="NCBI Taxonomy" id="1890364"/>
    <lineage>
        <taxon>Eukaryota</taxon>
        <taxon>Amoebozoa</taxon>
        <taxon>Evosea</taxon>
        <taxon>Variosea</taxon>
        <taxon>Cavosteliida</taxon>
        <taxon>Cavosteliaceae</taxon>
        <taxon>Planoprotostelium</taxon>
    </lineage>
</organism>
<feature type="disulfide bond" evidence="4">
    <location>
        <begin position="22"/>
        <end position="34"/>
    </location>
</feature>
<dbReference type="InterPro" id="IPR018371">
    <property type="entry name" value="Chitin-binding_1_CS"/>
</dbReference>
<sequence>MRVTALLIIFAAACVVAQNCACSNEECCSQYGYCGTTADYCGSGCQQNCWGNNNGNGGNNNTAGNLFVGYWASWGGEGNCPLPASHIPANKYTHINYAFASFDGNTGNLGDLDQGSLNDLMNLKQQNSNLKISVSLGGGSFGNGPWSSLINNDGASSNFYNNIGGWLNKYGFDGLDIDWEFPQDGEQDKVTNFFQQTRQAIGNDKLLTSAGPSGYFLPQYVPERWIQYADFINVMNYDYAGTWGGVTGSLAPLDQIANTMNTYVSRGVPANKLVYGLANYGYTWQVDGDNGFGVAAHNAGYAGPCANSAGYISATDIVKLRANQPDGFSEGWDDNGKMPYGTWGNQFATYETTDSIKYKTDFIKQKGYLGGMLWVMDADTTISDFIWSQLSGQK</sequence>
<dbReference type="InParanoid" id="A0A2P6NHU6"/>
<name>A0A2P6NHU6_9EUKA</name>
<accession>A0A2P6NHU6</accession>
<evidence type="ECO:0000313" key="10">
    <source>
        <dbReference type="EMBL" id="PRP83511.1"/>
    </source>
</evidence>